<dbReference type="FunFam" id="3.40.50.620:FF:000021">
    <property type="entry name" value="Riboflavin biosynthesis protein"/>
    <property type="match status" value="1"/>
</dbReference>
<dbReference type="Proteomes" id="UP000247565">
    <property type="component" value="Unassembled WGS sequence"/>
</dbReference>
<dbReference type="GO" id="GO:0005524">
    <property type="term" value="F:ATP binding"/>
    <property type="evidence" value="ECO:0007669"/>
    <property type="project" value="UniProtKB-UniRule"/>
</dbReference>
<evidence type="ECO:0000256" key="5">
    <source>
        <dbReference type="ARBA" id="ARBA00022643"/>
    </source>
</evidence>
<dbReference type="PIRSF" id="PIRSF004491">
    <property type="entry name" value="FAD_Synth"/>
    <property type="match status" value="1"/>
</dbReference>
<dbReference type="EMBL" id="QGLT01000001">
    <property type="protein sequence ID" value="PXZ01759.1"/>
    <property type="molecule type" value="Genomic_DNA"/>
</dbReference>
<dbReference type="SMART" id="SM00904">
    <property type="entry name" value="Flavokinase"/>
    <property type="match status" value="1"/>
</dbReference>
<dbReference type="SUPFAM" id="SSF52374">
    <property type="entry name" value="Nucleotidylyl transferase"/>
    <property type="match status" value="1"/>
</dbReference>
<dbReference type="Pfam" id="PF01687">
    <property type="entry name" value="Flavokinase"/>
    <property type="match status" value="1"/>
</dbReference>
<keyword evidence="9 15" id="KW-0418">Kinase</keyword>
<dbReference type="NCBIfam" id="TIGR00125">
    <property type="entry name" value="cyt_tran_rel"/>
    <property type="match status" value="1"/>
</dbReference>
<keyword evidence="4 15" id="KW-0285">Flavoprotein</keyword>
<sequence>MTTIYTNGQAIPLSARGSVTALGNFDGVHRGHAYLLETLKKQFPNRSLSVVTFEPHPRQLFEGREISFRLTNADERNAALSALGVENIFQITFDQEFAALDAKNFIHQILYKSFGIFHVACGEGFVFGHNRQGNTDFLISEADKLGIGVTIVKPLREEGTVISSSLIRSCLKNGNPEKAAHYLGRIWCIQNIVEHGDKRGRTIGFPTANLQLGEQVEPKCGVYAIKIRLANGRMHEGVANLGYRPTIGKQTRACLEAHLFDFNQDIYGQKITVYLYHFIRDEKRFSDLNELKKQIARDANNAKEFFKIKNESVNSL</sequence>
<organism evidence="17 18">
    <name type="scientific">Commensalibacter melissae</name>
    <dbReference type="NCBI Taxonomy" id="2070537"/>
    <lineage>
        <taxon>Bacteria</taxon>
        <taxon>Pseudomonadati</taxon>
        <taxon>Pseudomonadota</taxon>
        <taxon>Alphaproteobacteria</taxon>
        <taxon>Acetobacterales</taxon>
        <taxon>Acetobacteraceae</taxon>
    </lineage>
</organism>
<dbReference type="InterPro" id="IPR015865">
    <property type="entry name" value="Riboflavin_kinase_bac/euk"/>
</dbReference>
<evidence type="ECO:0000256" key="15">
    <source>
        <dbReference type="PIRNR" id="PIRNR004491"/>
    </source>
</evidence>
<feature type="domain" description="Riboflavin kinase" evidence="16">
    <location>
        <begin position="182"/>
        <end position="307"/>
    </location>
</feature>
<dbReference type="InterPro" id="IPR023468">
    <property type="entry name" value="Riboflavin_kinase"/>
</dbReference>
<dbReference type="CDD" id="cd02064">
    <property type="entry name" value="FAD_synthetase_N"/>
    <property type="match status" value="1"/>
</dbReference>
<comment type="function">
    <text evidence="1">Catalyzes the phosphorylation of riboflavin to FMN followed by the adenylation of FMN to FAD.</text>
</comment>
<keyword evidence="7 15" id="KW-0548">Nucleotidyltransferase</keyword>
<keyword evidence="12" id="KW-0511">Multifunctional enzyme</keyword>
<keyword evidence="18" id="KW-1185">Reference proteome</keyword>
<keyword evidence="10 15" id="KW-0274">FAD</keyword>
<dbReference type="InterPro" id="IPR023465">
    <property type="entry name" value="Riboflavin_kinase_dom_sf"/>
</dbReference>
<dbReference type="PANTHER" id="PTHR22749">
    <property type="entry name" value="RIBOFLAVIN KINASE/FMN ADENYLYLTRANSFERASE"/>
    <property type="match status" value="1"/>
</dbReference>
<keyword evidence="8 15" id="KW-0547">Nucleotide-binding</keyword>
<evidence type="ECO:0000256" key="2">
    <source>
        <dbReference type="ARBA" id="ARBA00004726"/>
    </source>
</evidence>
<dbReference type="EC" id="2.7.7.2" evidence="15"/>
<dbReference type="UniPathway" id="UPA00276">
    <property type="reaction ID" value="UER00406"/>
</dbReference>
<evidence type="ECO:0000256" key="13">
    <source>
        <dbReference type="ARBA" id="ARBA00047880"/>
    </source>
</evidence>
<comment type="pathway">
    <text evidence="3 15">Cofactor biosynthesis; FMN biosynthesis; FMN from riboflavin (ATP route): step 1/1.</text>
</comment>
<evidence type="ECO:0000256" key="1">
    <source>
        <dbReference type="ARBA" id="ARBA00002121"/>
    </source>
</evidence>
<proteinExistence type="inferred from homology"/>
<evidence type="ECO:0000259" key="16">
    <source>
        <dbReference type="SMART" id="SM00904"/>
    </source>
</evidence>
<evidence type="ECO:0000256" key="8">
    <source>
        <dbReference type="ARBA" id="ARBA00022741"/>
    </source>
</evidence>
<evidence type="ECO:0000256" key="10">
    <source>
        <dbReference type="ARBA" id="ARBA00022827"/>
    </source>
</evidence>
<accession>A0A318N086</accession>
<evidence type="ECO:0000256" key="3">
    <source>
        <dbReference type="ARBA" id="ARBA00005201"/>
    </source>
</evidence>
<keyword evidence="6 15" id="KW-0808">Transferase</keyword>
<dbReference type="Gene3D" id="2.40.30.30">
    <property type="entry name" value="Riboflavin kinase-like"/>
    <property type="match status" value="1"/>
</dbReference>
<dbReference type="UniPathway" id="UPA00277">
    <property type="reaction ID" value="UER00407"/>
</dbReference>
<dbReference type="GO" id="GO:0009398">
    <property type="term" value="P:FMN biosynthetic process"/>
    <property type="evidence" value="ECO:0007669"/>
    <property type="project" value="UniProtKB-UniRule"/>
</dbReference>
<dbReference type="AlphaFoldDB" id="A0A318N086"/>
<dbReference type="InterPro" id="IPR015864">
    <property type="entry name" value="FAD_synthase"/>
</dbReference>
<dbReference type="NCBIfam" id="TIGR00083">
    <property type="entry name" value="ribF"/>
    <property type="match status" value="1"/>
</dbReference>
<dbReference type="Pfam" id="PF06574">
    <property type="entry name" value="FAD_syn"/>
    <property type="match status" value="1"/>
</dbReference>
<gene>
    <name evidence="17" type="ORF">DK869_01780</name>
</gene>
<protein>
    <recommendedName>
        <fullName evidence="15">Riboflavin biosynthesis protein</fullName>
    </recommendedName>
    <domain>
        <recommendedName>
            <fullName evidence="15">Riboflavin kinase</fullName>
            <ecNumber evidence="15">2.7.1.26</ecNumber>
        </recommendedName>
        <alternativeName>
            <fullName evidence="15">Flavokinase</fullName>
        </alternativeName>
    </domain>
    <domain>
        <recommendedName>
            <fullName evidence="15">FMN adenylyltransferase</fullName>
            <ecNumber evidence="15">2.7.7.2</ecNumber>
        </recommendedName>
        <alternativeName>
            <fullName evidence="15">FAD pyrophosphorylase</fullName>
        </alternativeName>
        <alternativeName>
            <fullName evidence="15">FAD synthase</fullName>
        </alternativeName>
    </domain>
</protein>
<comment type="similarity">
    <text evidence="15">Belongs to the ribF family.</text>
</comment>
<evidence type="ECO:0000313" key="17">
    <source>
        <dbReference type="EMBL" id="PXZ01759.1"/>
    </source>
</evidence>
<evidence type="ECO:0000256" key="4">
    <source>
        <dbReference type="ARBA" id="ARBA00022630"/>
    </source>
</evidence>
<evidence type="ECO:0000256" key="9">
    <source>
        <dbReference type="ARBA" id="ARBA00022777"/>
    </source>
</evidence>
<reference evidence="17 18" key="1">
    <citation type="submission" date="2018-05" db="EMBL/GenBank/DDBJ databases">
        <title>Reference genomes for bee gut microbiota database.</title>
        <authorList>
            <person name="Ellegaard K.M."/>
        </authorList>
    </citation>
    <scope>NUCLEOTIDE SEQUENCE [LARGE SCALE GENOMIC DNA]</scope>
    <source>
        <strain evidence="17 18">ESL0284</strain>
    </source>
</reference>
<comment type="catalytic activity">
    <reaction evidence="14 15">
        <text>FMN + ATP + H(+) = FAD + diphosphate</text>
        <dbReference type="Rhea" id="RHEA:17237"/>
        <dbReference type="ChEBI" id="CHEBI:15378"/>
        <dbReference type="ChEBI" id="CHEBI:30616"/>
        <dbReference type="ChEBI" id="CHEBI:33019"/>
        <dbReference type="ChEBI" id="CHEBI:57692"/>
        <dbReference type="ChEBI" id="CHEBI:58210"/>
        <dbReference type="EC" id="2.7.7.2"/>
    </reaction>
</comment>
<dbReference type="OrthoDB" id="9803667at2"/>
<dbReference type="NCBIfam" id="NF004160">
    <property type="entry name" value="PRK05627.1-3"/>
    <property type="match status" value="1"/>
</dbReference>
<dbReference type="GO" id="GO:0009231">
    <property type="term" value="P:riboflavin biosynthetic process"/>
    <property type="evidence" value="ECO:0007669"/>
    <property type="project" value="InterPro"/>
</dbReference>
<dbReference type="GO" id="GO:0003919">
    <property type="term" value="F:FMN adenylyltransferase activity"/>
    <property type="evidence" value="ECO:0007669"/>
    <property type="project" value="UniProtKB-UniRule"/>
</dbReference>
<dbReference type="GO" id="GO:0008531">
    <property type="term" value="F:riboflavin kinase activity"/>
    <property type="evidence" value="ECO:0007669"/>
    <property type="project" value="UniProtKB-UniRule"/>
</dbReference>
<dbReference type="PANTHER" id="PTHR22749:SF6">
    <property type="entry name" value="RIBOFLAVIN KINASE"/>
    <property type="match status" value="1"/>
</dbReference>
<keyword evidence="11 15" id="KW-0067">ATP-binding</keyword>
<evidence type="ECO:0000256" key="6">
    <source>
        <dbReference type="ARBA" id="ARBA00022679"/>
    </source>
</evidence>
<dbReference type="Gene3D" id="3.40.50.620">
    <property type="entry name" value="HUPs"/>
    <property type="match status" value="1"/>
</dbReference>
<dbReference type="InterPro" id="IPR014729">
    <property type="entry name" value="Rossmann-like_a/b/a_fold"/>
</dbReference>
<dbReference type="InterPro" id="IPR004821">
    <property type="entry name" value="Cyt_trans-like"/>
</dbReference>
<name>A0A318N086_9PROT</name>
<evidence type="ECO:0000256" key="7">
    <source>
        <dbReference type="ARBA" id="ARBA00022695"/>
    </source>
</evidence>
<dbReference type="InterPro" id="IPR002606">
    <property type="entry name" value="Riboflavin_kinase_bac"/>
</dbReference>
<comment type="caution">
    <text evidence="17">The sequence shown here is derived from an EMBL/GenBank/DDBJ whole genome shotgun (WGS) entry which is preliminary data.</text>
</comment>
<evidence type="ECO:0000313" key="18">
    <source>
        <dbReference type="Proteomes" id="UP000247565"/>
    </source>
</evidence>
<dbReference type="EC" id="2.7.1.26" evidence="15"/>
<dbReference type="NCBIfam" id="NF004162">
    <property type="entry name" value="PRK05627.1-5"/>
    <property type="match status" value="1"/>
</dbReference>
<evidence type="ECO:0000256" key="12">
    <source>
        <dbReference type="ARBA" id="ARBA00023268"/>
    </source>
</evidence>
<dbReference type="SUPFAM" id="SSF82114">
    <property type="entry name" value="Riboflavin kinase-like"/>
    <property type="match status" value="1"/>
</dbReference>
<keyword evidence="5 15" id="KW-0288">FMN</keyword>
<evidence type="ECO:0000256" key="14">
    <source>
        <dbReference type="ARBA" id="ARBA00049494"/>
    </source>
</evidence>
<comment type="catalytic activity">
    <reaction evidence="13 15">
        <text>riboflavin + ATP = FMN + ADP + H(+)</text>
        <dbReference type="Rhea" id="RHEA:14357"/>
        <dbReference type="ChEBI" id="CHEBI:15378"/>
        <dbReference type="ChEBI" id="CHEBI:30616"/>
        <dbReference type="ChEBI" id="CHEBI:57986"/>
        <dbReference type="ChEBI" id="CHEBI:58210"/>
        <dbReference type="ChEBI" id="CHEBI:456216"/>
        <dbReference type="EC" id="2.7.1.26"/>
    </reaction>
</comment>
<evidence type="ECO:0000256" key="11">
    <source>
        <dbReference type="ARBA" id="ARBA00022840"/>
    </source>
</evidence>
<dbReference type="GO" id="GO:0006747">
    <property type="term" value="P:FAD biosynthetic process"/>
    <property type="evidence" value="ECO:0007669"/>
    <property type="project" value="UniProtKB-UniRule"/>
</dbReference>
<comment type="pathway">
    <text evidence="2 15">Cofactor biosynthesis; FAD biosynthesis; FAD from FMN: step 1/1.</text>
</comment>
<dbReference type="RefSeq" id="WP_110438278.1">
    <property type="nucleotide sequence ID" value="NZ_CP046393.1"/>
</dbReference>